<feature type="transmembrane region" description="Helical" evidence="7">
    <location>
        <begin position="44"/>
        <end position="64"/>
    </location>
</feature>
<protein>
    <submittedName>
        <fullName evidence="9">Multidrug ABC transporter permease</fullName>
    </submittedName>
</protein>
<feature type="transmembrane region" description="Helical" evidence="7">
    <location>
        <begin position="76"/>
        <end position="93"/>
    </location>
</feature>
<dbReference type="InterPro" id="IPR037185">
    <property type="entry name" value="EmrE-like"/>
</dbReference>
<evidence type="ECO:0000256" key="6">
    <source>
        <dbReference type="ARBA" id="ARBA00023136"/>
    </source>
</evidence>
<evidence type="ECO:0000256" key="3">
    <source>
        <dbReference type="ARBA" id="ARBA00022475"/>
    </source>
</evidence>
<comment type="similarity">
    <text evidence="2">Belongs to the EamA transporter family.</text>
</comment>
<evidence type="ECO:0000259" key="8">
    <source>
        <dbReference type="Pfam" id="PF00892"/>
    </source>
</evidence>
<evidence type="ECO:0000256" key="4">
    <source>
        <dbReference type="ARBA" id="ARBA00022692"/>
    </source>
</evidence>
<gene>
    <name evidence="9" type="ORF">DCMF_20550</name>
</gene>
<proteinExistence type="inferred from homology"/>
<evidence type="ECO:0000313" key="9">
    <source>
        <dbReference type="EMBL" id="ATW28776.1"/>
    </source>
</evidence>
<comment type="subcellular location">
    <subcellularLocation>
        <location evidence="1">Cell membrane</location>
        <topology evidence="1">Multi-pass membrane protein</topology>
    </subcellularLocation>
</comment>
<dbReference type="KEGG" id="fwa:DCMF_20550"/>
<feature type="transmembrane region" description="Helical" evidence="7">
    <location>
        <begin position="159"/>
        <end position="178"/>
    </location>
</feature>
<feature type="transmembrane region" description="Helical" evidence="7">
    <location>
        <begin position="253"/>
        <end position="271"/>
    </location>
</feature>
<dbReference type="PANTHER" id="PTHR32322">
    <property type="entry name" value="INNER MEMBRANE TRANSPORTER"/>
    <property type="match status" value="1"/>
</dbReference>
<evidence type="ECO:0000256" key="7">
    <source>
        <dbReference type="SAM" id="Phobius"/>
    </source>
</evidence>
<feature type="domain" description="EamA" evidence="8">
    <location>
        <begin position="161"/>
        <end position="295"/>
    </location>
</feature>
<evidence type="ECO:0000256" key="2">
    <source>
        <dbReference type="ARBA" id="ARBA00007362"/>
    </source>
</evidence>
<keyword evidence="6 7" id="KW-0472">Membrane</keyword>
<dbReference type="SUPFAM" id="SSF103481">
    <property type="entry name" value="Multidrug resistance efflux transporter EmrE"/>
    <property type="match status" value="2"/>
</dbReference>
<feature type="domain" description="EamA" evidence="8">
    <location>
        <begin position="18"/>
        <end position="147"/>
    </location>
</feature>
<name>A0A3G1L1W1_FORW1</name>
<reference evidence="9 10" key="1">
    <citation type="submission" date="2016-10" db="EMBL/GenBank/DDBJ databases">
        <title>Complete Genome Sequence of Peptococcaceae strain DCMF.</title>
        <authorList>
            <person name="Edwards R.J."/>
            <person name="Holland S.I."/>
            <person name="Deshpande N.P."/>
            <person name="Wong Y.K."/>
            <person name="Ertan H."/>
            <person name="Manefield M."/>
            <person name="Russell T.L."/>
            <person name="Lee M.J."/>
        </authorList>
    </citation>
    <scope>NUCLEOTIDE SEQUENCE [LARGE SCALE GENOMIC DNA]</scope>
    <source>
        <strain evidence="9 10">DCMF</strain>
    </source>
</reference>
<dbReference type="AlphaFoldDB" id="A0A3G1L1W1"/>
<feature type="transmembrane region" description="Helical" evidence="7">
    <location>
        <begin position="131"/>
        <end position="147"/>
    </location>
</feature>
<dbReference type="EMBL" id="CP017634">
    <property type="protein sequence ID" value="ATW28776.1"/>
    <property type="molecule type" value="Genomic_DNA"/>
</dbReference>
<dbReference type="InterPro" id="IPR000620">
    <property type="entry name" value="EamA_dom"/>
</dbReference>
<keyword evidence="5 7" id="KW-1133">Transmembrane helix</keyword>
<dbReference type="Proteomes" id="UP000323521">
    <property type="component" value="Chromosome"/>
</dbReference>
<dbReference type="Pfam" id="PF00892">
    <property type="entry name" value="EamA"/>
    <property type="match status" value="2"/>
</dbReference>
<feature type="transmembrane region" description="Helical" evidence="7">
    <location>
        <begin position="222"/>
        <end position="241"/>
    </location>
</feature>
<keyword evidence="3" id="KW-1003">Cell membrane</keyword>
<dbReference type="Gene3D" id="1.10.3730.20">
    <property type="match status" value="1"/>
</dbReference>
<keyword evidence="10" id="KW-1185">Reference proteome</keyword>
<dbReference type="OrthoDB" id="9805239at2"/>
<accession>A0A3G1L1W1</accession>
<feature type="transmembrane region" description="Helical" evidence="7">
    <location>
        <begin position="15"/>
        <end position="38"/>
    </location>
</feature>
<feature type="transmembrane region" description="Helical" evidence="7">
    <location>
        <begin position="190"/>
        <end position="210"/>
    </location>
</feature>
<evidence type="ECO:0000256" key="5">
    <source>
        <dbReference type="ARBA" id="ARBA00022989"/>
    </source>
</evidence>
<dbReference type="InterPro" id="IPR050638">
    <property type="entry name" value="AA-Vitamin_Transporters"/>
</dbReference>
<keyword evidence="4 7" id="KW-0812">Transmembrane</keyword>
<sequence>MEKALHWSKIHQGSVYFFAVVLAVLIWSTSFVATKVAYTTFPPLTLGALRFVLAASILGVVLFVKGQFMIPCPGDMGRLTISGVLGITIYFAMENMGVKLTTSSNAALIVASFPATTLFFEILIYRTKISWIKILGIVMAVFGVYLVEHRHQNVMGEEHLLGNALLIGAGIIWTFYNFVTRSVVNKYPMLVISFFQTAAGTIAFIPLAITERMYWQLPTLKSFSMLIFLGIFCSVIAFLLYNYGLRSISSSSAVMLMNFVPVFGVLFSILFLHEKVLVNQFIGGIVIILGVMLNVRQERNHPGKDF</sequence>
<feature type="transmembrane region" description="Helical" evidence="7">
    <location>
        <begin position="105"/>
        <end position="124"/>
    </location>
</feature>
<dbReference type="GO" id="GO:0005886">
    <property type="term" value="C:plasma membrane"/>
    <property type="evidence" value="ECO:0007669"/>
    <property type="project" value="UniProtKB-SubCell"/>
</dbReference>
<organism evidence="9 10">
    <name type="scientific">Formimonas warabiya</name>
    <dbReference type="NCBI Taxonomy" id="1761012"/>
    <lineage>
        <taxon>Bacteria</taxon>
        <taxon>Bacillati</taxon>
        <taxon>Bacillota</taxon>
        <taxon>Clostridia</taxon>
        <taxon>Eubacteriales</taxon>
        <taxon>Peptococcaceae</taxon>
        <taxon>Candidatus Formimonas</taxon>
    </lineage>
</organism>
<evidence type="ECO:0000313" key="10">
    <source>
        <dbReference type="Proteomes" id="UP000323521"/>
    </source>
</evidence>
<dbReference type="PANTHER" id="PTHR32322:SF18">
    <property type="entry name" value="S-ADENOSYLMETHIONINE_S-ADENOSYLHOMOCYSTEINE TRANSPORTER"/>
    <property type="match status" value="1"/>
</dbReference>
<feature type="transmembrane region" description="Helical" evidence="7">
    <location>
        <begin position="277"/>
        <end position="295"/>
    </location>
</feature>
<evidence type="ECO:0000256" key="1">
    <source>
        <dbReference type="ARBA" id="ARBA00004651"/>
    </source>
</evidence>